<dbReference type="AlphaFoldDB" id="A0A4Y8RTS4"/>
<accession>A0A4Y8RTS4</accession>
<dbReference type="EMBL" id="SOZD01000001">
    <property type="protein sequence ID" value="TFF27383.1"/>
    <property type="molecule type" value="Genomic_DNA"/>
</dbReference>
<evidence type="ECO:0000313" key="2">
    <source>
        <dbReference type="Proteomes" id="UP000298179"/>
    </source>
</evidence>
<dbReference type="Proteomes" id="UP000298179">
    <property type="component" value="Unassembled WGS sequence"/>
</dbReference>
<sequence>MTSDPIFNAFATAEIVWAEIDRLVAALPSGFSPDLTLGASTEENLGDDWAYSRTGYHFKIHKLVGRQRLPSQLLFVFDLARPEIPSSWAHARRAFLTCAYAPKFDTGWEVDEVAIGMDGRPISEESRGCTRHADGRLLEWENADKPWLNRTWFFTVPLMAIDGHDALRKEVVDPIKNLLLHNQSPDDVLSGGSAIRYQV</sequence>
<gene>
    <name evidence="1" type="ORF">E3C22_02690</name>
</gene>
<dbReference type="RefSeq" id="WP_134759940.1">
    <property type="nucleotide sequence ID" value="NZ_SOZD01000001.1"/>
</dbReference>
<proteinExistence type="predicted"/>
<dbReference type="OrthoDB" id="8455778at2"/>
<evidence type="ECO:0000313" key="1">
    <source>
        <dbReference type="EMBL" id="TFF27383.1"/>
    </source>
</evidence>
<reference evidence="1 2" key="1">
    <citation type="submission" date="2019-03" db="EMBL/GenBank/DDBJ databases">
        <title>Jiella endophytica sp. nov., a novel endophytic bacterium isolated from root of Ficus microcarpa Linn. f.</title>
        <authorList>
            <person name="Tuo L."/>
        </authorList>
    </citation>
    <scope>NUCLEOTIDE SEQUENCE [LARGE SCALE GENOMIC DNA]</scope>
    <source>
        <strain evidence="1 2">CBS5Q-3</strain>
    </source>
</reference>
<protein>
    <submittedName>
        <fullName evidence="1">Uncharacterized protein</fullName>
    </submittedName>
</protein>
<name>A0A4Y8RTS4_9HYPH</name>
<comment type="caution">
    <text evidence="1">The sequence shown here is derived from an EMBL/GenBank/DDBJ whole genome shotgun (WGS) entry which is preliminary data.</text>
</comment>
<organism evidence="1 2">
    <name type="scientific">Jiella endophytica</name>
    <dbReference type="NCBI Taxonomy" id="2558362"/>
    <lineage>
        <taxon>Bacteria</taxon>
        <taxon>Pseudomonadati</taxon>
        <taxon>Pseudomonadota</taxon>
        <taxon>Alphaproteobacteria</taxon>
        <taxon>Hyphomicrobiales</taxon>
        <taxon>Aurantimonadaceae</taxon>
        <taxon>Jiella</taxon>
    </lineage>
</organism>
<keyword evidence="2" id="KW-1185">Reference proteome</keyword>